<sequence>MRPQTEFMESPLNEWSQKGQTFADEEEELTTSSGMNMHQQVDTGELLGGLSFELDDKMHVDDEDRRPGGLARDYTWTLYTPVLYNAIYSPT</sequence>
<dbReference type="Proteomes" id="UP001055879">
    <property type="component" value="Linkage Group LG07"/>
</dbReference>
<name>A0ACB9AY34_ARCLA</name>
<proteinExistence type="predicted"/>
<keyword evidence="2" id="KW-1185">Reference proteome</keyword>
<gene>
    <name evidence="1" type="ORF">L6452_21692</name>
</gene>
<reference evidence="1 2" key="2">
    <citation type="journal article" date="2022" name="Mol. Ecol. Resour.">
        <title>The genomes of chicory, endive, great burdock and yacon provide insights into Asteraceae paleo-polyploidization history and plant inulin production.</title>
        <authorList>
            <person name="Fan W."/>
            <person name="Wang S."/>
            <person name="Wang H."/>
            <person name="Wang A."/>
            <person name="Jiang F."/>
            <person name="Liu H."/>
            <person name="Zhao H."/>
            <person name="Xu D."/>
            <person name="Zhang Y."/>
        </authorList>
    </citation>
    <scope>NUCLEOTIDE SEQUENCE [LARGE SCALE GENOMIC DNA]</scope>
    <source>
        <strain evidence="2">cv. Niubang</strain>
    </source>
</reference>
<reference evidence="2" key="1">
    <citation type="journal article" date="2022" name="Mol. Ecol. Resour.">
        <title>The genomes of chicory, endive, great burdock and yacon provide insights into Asteraceae palaeo-polyploidization history and plant inulin production.</title>
        <authorList>
            <person name="Fan W."/>
            <person name="Wang S."/>
            <person name="Wang H."/>
            <person name="Wang A."/>
            <person name="Jiang F."/>
            <person name="Liu H."/>
            <person name="Zhao H."/>
            <person name="Xu D."/>
            <person name="Zhang Y."/>
        </authorList>
    </citation>
    <scope>NUCLEOTIDE SEQUENCE [LARGE SCALE GENOMIC DNA]</scope>
    <source>
        <strain evidence="2">cv. Niubang</strain>
    </source>
</reference>
<comment type="caution">
    <text evidence="1">The sequence shown here is derived from an EMBL/GenBank/DDBJ whole genome shotgun (WGS) entry which is preliminary data.</text>
</comment>
<evidence type="ECO:0000313" key="2">
    <source>
        <dbReference type="Proteomes" id="UP001055879"/>
    </source>
</evidence>
<organism evidence="1 2">
    <name type="scientific">Arctium lappa</name>
    <name type="common">Greater burdock</name>
    <name type="synonym">Lappa major</name>
    <dbReference type="NCBI Taxonomy" id="4217"/>
    <lineage>
        <taxon>Eukaryota</taxon>
        <taxon>Viridiplantae</taxon>
        <taxon>Streptophyta</taxon>
        <taxon>Embryophyta</taxon>
        <taxon>Tracheophyta</taxon>
        <taxon>Spermatophyta</taxon>
        <taxon>Magnoliopsida</taxon>
        <taxon>eudicotyledons</taxon>
        <taxon>Gunneridae</taxon>
        <taxon>Pentapetalae</taxon>
        <taxon>asterids</taxon>
        <taxon>campanulids</taxon>
        <taxon>Asterales</taxon>
        <taxon>Asteraceae</taxon>
        <taxon>Carduoideae</taxon>
        <taxon>Cardueae</taxon>
        <taxon>Arctiinae</taxon>
        <taxon>Arctium</taxon>
    </lineage>
</organism>
<dbReference type="EMBL" id="CM042053">
    <property type="protein sequence ID" value="KAI3714733.1"/>
    <property type="molecule type" value="Genomic_DNA"/>
</dbReference>
<protein>
    <submittedName>
        <fullName evidence="1">Uncharacterized protein</fullName>
    </submittedName>
</protein>
<accession>A0ACB9AY34</accession>
<evidence type="ECO:0000313" key="1">
    <source>
        <dbReference type="EMBL" id="KAI3714733.1"/>
    </source>
</evidence>